<feature type="region of interest" description="Disordered" evidence="1">
    <location>
        <begin position="107"/>
        <end position="127"/>
    </location>
</feature>
<reference evidence="2 3" key="1">
    <citation type="journal article" date="2011" name="PLoS Genet.">
        <title>Comparative genomic analysis of human fungal pathogens causing paracoccidioidomycosis.</title>
        <authorList>
            <person name="Desjardins C.A."/>
            <person name="Champion M.D."/>
            <person name="Holder J.W."/>
            <person name="Muszewska A."/>
            <person name="Goldberg J."/>
            <person name="Bailao A.M."/>
            <person name="Brigido M.M."/>
            <person name="Ferreira M.E."/>
            <person name="Garcia A.M."/>
            <person name="Grynberg M."/>
            <person name="Gujja S."/>
            <person name="Heiman D.I."/>
            <person name="Henn M.R."/>
            <person name="Kodira C.D."/>
            <person name="Leon-Narvaez H."/>
            <person name="Longo L.V."/>
            <person name="Ma L.J."/>
            <person name="Malavazi I."/>
            <person name="Matsuo A.L."/>
            <person name="Morais F.V."/>
            <person name="Pereira M."/>
            <person name="Rodriguez-Brito S."/>
            <person name="Sakthikumar S."/>
            <person name="Salem-Izacc S.M."/>
            <person name="Sykes S.M."/>
            <person name="Teixeira M.M."/>
            <person name="Vallejo M.C."/>
            <person name="Walter M.E."/>
            <person name="Yandava C."/>
            <person name="Young S."/>
            <person name="Zeng Q."/>
            <person name="Zucker J."/>
            <person name="Felipe M.S."/>
            <person name="Goldman G.H."/>
            <person name="Haas B.J."/>
            <person name="McEwen J.G."/>
            <person name="Nino-Vega G."/>
            <person name="Puccia R."/>
            <person name="San-Blas G."/>
            <person name="Soares C.M."/>
            <person name="Birren B.W."/>
            <person name="Cuomo C.A."/>
        </authorList>
    </citation>
    <scope>NUCLEOTIDE SEQUENCE [LARGE SCALE GENOMIC DNA]</scope>
    <source>
        <strain evidence="2 3">Pb18</strain>
    </source>
</reference>
<dbReference type="VEuPathDB" id="FungiDB:PADG_11773"/>
<accession>A0A0A0HUG1</accession>
<proteinExistence type="predicted"/>
<dbReference type="RefSeq" id="XP_010760498.1">
    <property type="nucleotide sequence ID" value="XM_010762196.1"/>
</dbReference>
<dbReference type="HOGENOM" id="CLU_1741143_0_0_1"/>
<dbReference type="AlphaFoldDB" id="A0A0A0HUG1"/>
<organism evidence="2 3">
    <name type="scientific">Paracoccidioides brasiliensis (strain Pb18)</name>
    <dbReference type="NCBI Taxonomy" id="502780"/>
    <lineage>
        <taxon>Eukaryota</taxon>
        <taxon>Fungi</taxon>
        <taxon>Dikarya</taxon>
        <taxon>Ascomycota</taxon>
        <taxon>Pezizomycotina</taxon>
        <taxon>Eurotiomycetes</taxon>
        <taxon>Eurotiomycetidae</taxon>
        <taxon>Onygenales</taxon>
        <taxon>Ajellomycetaceae</taxon>
        <taxon>Paracoccidioides</taxon>
    </lineage>
</organism>
<dbReference type="Proteomes" id="UP000001628">
    <property type="component" value="Unassembled WGS sequence"/>
</dbReference>
<dbReference type="GeneID" id="22587670"/>
<sequence>MAFIRPCCKTDPTERSSIPGWGNAISIKLRDDGFENTVSLLWVGKCHIVNTRNRGLSRLLYTISIWYTASSSNTRRKKTTKAPKDARCLGGYVRLSHIKLVSGECHSQMGSPSTKVKDQMKRPKGPRLASSKAVNLTSVSYLLTTTISAE</sequence>
<name>A0A0A0HUG1_PARBD</name>
<protein>
    <submittedName>
        <fullName evidence="2">Uncharacterized protein</fullName>
    </submittedName>
</protein>
<evidence type="ECO:0000313" key="3">
    <source>
        <dbReference type="Proteomes" id="UP000001628"/>
    </source>
</evidence>
<dbReference type="EMBL" id="KN275961">
    <property type="protein sequence ID" value="KGM91988.1"/>
    <property type="molecule type" value="Genomic_DNA"/>
</dbReference>
<dbReference type="KEGG" id="pbn:PADG_11773"/>
<keyword evidence="3" id="KW-1185">Reference proteome</keyword>
<evidence type="ECO:0000313" key="2">
    <source>
        <dbReference type="EMBL" id="KGM91988.1"/>
    </source>
</evidence>
<dbReference type="InParanoid" id="A0A0A0HUG1"/>
<evidence type="ECO:0000256" key="1">
    <source>
        <dbReference type="SAM" id="MobiDB-lite"/>
    </source>
</evidence>
<gene>
    <name evidence="2" type="ORF">PADG_11773</name>
</gene>